<keyword evidence="2" id="KW-1185">Reference proteome</keyword>
<evidence type="ECO:0000313" key="1">
    <source>
        <dbReference type="EMBL" id="KNC23686.1"/>
    </source>
</evidence>
<organism evidence="1 2">
    <name type="scientific">Lucilia cuprina</name>
    <name type="common">Green bottle fly</name>
    <name type="synonym">Australian sheep blowfly</name>
    <dbReference type="NCBI Taxonomy" id="7375"/>
    <lineage>
        <taxon>Eukaryota</taxon>
        <taxon>Metazoa</taxon>
        <taxon>Ecdysozoa</taxon>
        <taxon>Arthropoda</taxon>
        <taxon>Hexapoda</taxon>
        <taxon>Insecta</taxon>
        <taxon>Pterygota</taxon>
        <taxon>Neoptera</taxon>
        <taxon>Endopterygota</taxon>
        <taxon>Diptera</taxon>
        <taxon>Brachycera</taxon>
        <taxon>Muscomorpha</taxon>
        <taxon>Oestroidea</taxon>
        <taxon>Calliphoridae</taxon>
        <taxon>Luciliinae</taxon>
        <taxon>Lucilia</taxon>
    </lineage>
</organism>
<dbReference type="EMBL" id="JRES01001310">
    <property type="protein sequence ID" value="KNC23686.1"/>
    <property type="molecule type" value="Genomic_DNA"/>
</dbReference>
<comment type="caution">
    <text evidence="1">The sequence shown here is derived from an EMBL/GenBank/DDBJ whole genome shotgun (WGS) entry which is preliminary data.</text>
</comment>
<dbReference type="AlphaFoldDB" id="A0A0L0BUI0"/>
<gene>
    <name evidence="1" type="ORF">FF38_00810</name>
</gene>
<dbReference type="Proteomes" id="UP000037069">
    <property type="component" value="Unassembled WGS sequence"/>
</dbReference>
<proteinExistence type="predicted"/>
<sequence length="151" mass="16488">MITGFLWRCIKIGPADTHLRFLLNLLRRFFSSISSITIFTASASARSSPGVLNSNSHIMVWGLTVSLRLIGGRPPLPAACECNFSCCCCRFSWEGASSFKHISGLLSKEINSVAFDEGASQTPVLVEAELRKSIVPKITCVMDSILSLFTK</sequence>
<name>A0A0L0BUI0_LUCCU</name>
<accession>A0A0L0BUI0</accession>
<reference evidence="1 2" key="1">
    <citation type="journal article" date="2015" name="Nat. Commun.">
        <title>Lucilia cuprina genome unlocks parasitic fly biology to underpin future interventions.</title>
        <authorList>
            <person name="Anstead C.A."/>
            <person name="Korhonen P.K."/>
            <person name="Young N.D."/>
            <person name="Hall R.S."/>
            <person name="Jex A.R."/>
            <person name="Murali S.C."/>
            <person name="Hughes D.S."/>
            <person name="Lee S.F."/>
            <person name="Perry T."/>
            <person name="Stroehlein A.J."/>
            <person name="Ansell B.R."/>
            <person name="Breugelmans B."/>
            <person name="Hofmann A."/>
            <person name="Qu J."/>
            <person name="Dugan S."/>
            <person name="Lee S.L."/>
            <person name="Chao H."/>
            <person name="Dinh H."/>
            <person name="Han Y."/>
            <person name="Doddapaneni H.V."/>
            <person name="Worley K.C."/>
            <person name="Muzny D.M."/>
            <person name="Ioannidis P."/>
            <person name="Waterhouse R.M."/>
            <person name="Zdobnov E.M."/>
            <person name="James P.J."/>
            <person name="Bagnall N.H."/>
            <person name="Kotze A.C."/>
            <person name="Gibbs R.A."/>
            <person name="Richards S."/>
            <person name="Batterham P."/>
            <person name="Gasser R.B."/>
        </authorList>
    </citation>
    <scope>NUCLEOTIDE SEQUENCE [LARGE SCALE GENOMIC DNA]</scope>
    <source>
        <strain evidence="1 2">LS</strain>
        <tissue evidence="1">Full body</tissue>
    </source>
</reference>
<evidence type="ECO:0000313" key="2">
    <source>
        <dbReference type="Proteomes" id="UP000037069"/>
    </source>
</evidence>
<protein>
    <submittedName>
        <fullName evidence="1">Uncharacterized protein</fullName>
    </submittedName>
</protein>